<keyword evidence="2" id="KW-0645">Protease</keyword>
<feature type="compositionally biased region" description="Basic residues" evidence="6">
    <location>
        <begin position="155"/>
        <end position="176"/>
    </location>
</feature>
<feature type="region of interest" description="Disordered" evidence="6">
    <location>
        <begin position="149"/>
        <end position="236"/>
    </location>
</feature>
<evidence type="ECO:0000256" key="1">
    <source>
        <dbReference type="ARBA" id="ARBA00007664"/>
    </source>
</evidence>
<feature type="signal peptide" evidence="7">
    <location>
        <begin position="1"/>
        <end position="19"/>
    </location>
</feature>
<evidence type="ECO:0000256" key="2">
    <source>
        <dbReference type="ARBA" id="ARBA00022670"/>
    </source>
</evidence>
<evidence type="ECO:0000313" key="9">
    <source>
        <dbReference type="Proteomes" id="UP001652626"/>
    </source>
</evidence>
<evidence type="ECO:0000256" key="3">
    <source>
        <dbReference type="ARBA" id="ARBA00022801"/>
    </source>
</evidence>
<keyword evidence="4" id="KW-0720">Serine protease</keyword>
<name>A0ABM4AUR1_VANTA</name>
<dbReference type="InterPro" id="IPR001314">
    <property type="entry name" value="Peptidase_S1A"/>
</dbReference>
<keyword evidence="7" id="KW-0732">Signal</keyword>
<feature type="compositionally biased region" description="Basic residues" evidence="6">
    <location>
        <begin position="211"/>
        <end position="226"/>
    </location>
</feature>
<keyword evidence="3" id="KW-0378">Hydrolase</keyword>
<feature type="chain" id="PRO_5047358335" evidence="7">
    <location>
        <begin position="20"/>
        <end position="508"/>
    </location>
</feature>
<evidence type="ECO:0000256" key="5">
    <source>
        <dbReference type="ARBA" id="ARBA00023157"/>
    </source>
</evidence>
<dbReference type="InterPro" id="IPR043504">
    <property type="entry name" value="Peptidase_S1_PA_chymotrypsin"/>
</dbReference>
<feature type="compositionally biased region" description="Basic residues" evidence="6">
    <location>
        <begin position="186"/>
        <end position="200"/>
    </location>
</feature>
<evidence type="ECO:0000313" key="10">
    <source>
        <dbReference type="RefSeq" id="XP_064075042.1"/>
    </source>
</evidence>
<keyword evidence="9" id="KW-1185">Reference proteome</keyword>
<dbReference type="InterPro" id="IPR001254">
    <property type="entry name" value="Trypsin_dom"/>
</dbReference>
<dbReference type="RefSeq" id="XP_064075042.1">
    <property type="nucleotide sequence ID" value="XM_064218972.1"/>
</dbReference>
<feature type="compositionally biased region" description="Basic and acidic residues" evidence="6">
    <location>
        <begin position="227"/>
        <end position="236"/>
    </location>
</feature>
<evidence type="ECO:0000256" key="4">
    <source>
        <dbReference type="ARBA" id="ARBA00022825"/>
    </source>
</evidence>
<keyword evidence="5" id="KW-1015">Disulfide bond</keyword>
<dbReference type="PANTHER" id="PTHR24276:SF91">
    <property type="entry name" value="AT26814P-RELATED"/>
    <property type="match status" value="1"/>
</dbReference>
<feature type="domain" description="Peptidase S1" evidence="8">
    <location>
        <begin position="243"/>
        <end position="476"/>
    </location>
</feature>
<reference evidence="10" key="1">
    <citation type="submission" date="2025-08" db="UniProtKB">
        <authorList>
            <consortium name="RefSeq"/>
        </authorList>
    </citation>
    <scope>IDENTIFICATION</scope>
    <source>
        <tissue evidence="10">Whole body</tissue>
    </source>
</reference>
<protein>
    <submittedName>
        <fullName evidence="10">Uncharacterized protein LOC113403519</fullName>
    </submittedName>
</protein>
<dbReference type="InterPro" id="IPR009003">
    <property type="entry name" value="Peptidase_S1_PA"/>
</dbReference>
<organism evidence="9 10">
    <name type="scientific">Vanessa tameamea</name>
    <name type="common">Kamehameha butterfly</name>
    <dbReference type="NCBI Taxonomy" id="334116"/>
    <lineage>
        <taxon>Eukaryota</taxon>
        <taxon>Metazoa</taxon>
        <taxon>Ecdysozoa</taxon>
        <taxon>Arthropoda</taxon>
        <taxon>Hexapoda</taxon>
        <taxon>Insecta</taxon>
        <taxon>Pterygota</taxon>
        <taxon>Neoptera</taxon>
        <taxon>Endopterygota</taxon>
        <taxon>Lepidoptera</taxon>
        <taxon>Glossata</taxon>
        <taxon>Ditrysia</taxon>
        <taxon>Papilionoidea</taxon>
        <taxon>Nymphalidae</taxon>
        <taxon>Nymphalinae</taxon>
        <taxon>Vanessa</taxon>
    </lineage>
</organism>
<dbReference type="Pfam" id="PF00089">
    <property type="entry name" value="Trypsin"/>
    <property type="match status" value="1"/>
</dbReference>
<sequence>MKTLLGIVILTAIYITIKCDNLKDTKIIIKSLTNPKKVLKQNNIKIINARKFENLQSLESRRRNVVMKHLQNQSYTVFPPIPEKSILKYPATTYFVGDILPDRKARVKKVLPEYSSAVFRGKRSIKNDTEVKDIANETDLNRRINRKTIKDERKNKPRRLRKIKNSSKVKKVARQGHQKDNNLEVKKHKQKKRSTVHLKYTRRDNNTAKIQSKKRIVKQNKNKIAKRQRDNRNQERKAISRRLIAGKDAMIQDYPYVVSIQKGNEHWCAGALLNPRLVITTANCVWKARSVSRMRIRAGTRHMARGGQVAKIQEVVKHPGWNIRSQPDHDVALLLLDRNIKFSDKVHGVDLPNRAMWPAFEDVWVTSWGSDRRDGIFHTVAVSLQVYHAILIDHEKCNNITQRFGVAVTRNFICVAQTGRRAPCTRDTGAPAVSDGILWGLASWGIRKLCGTERFPAMFSYLASRTNLEFITNATHYLMSDKRFYPYPDRYIAVNAETTSNTETIATF</sequence>
<dbReference type="PROSITE" id="PS50240">
    <property type="entry name" value="TRYPSIN_DOM"/>
    <property type="match status" value="1"/>
</dbReference>
<accession>A0ABM4AUR1</accession>
<dbReference type="PRINTS" id="PR00722">
    <property type="entry name" value="CHYMOTRYPSIN"/>
</dbReference>
<dbReference type="CDD" id="cd00190">
    <property type="entry name" value="Tryp_SPc"/>
    <property type="match status" value="1"/>
</dbReference>
<evidence type="ECO:0000256" key="7">
    <source>
        <dbReference type="SAM" id="SignalP"/>
    </source>
</evidence>
<dbReference type="SUPFAM" id="SSF50494">
    <property type="entry name" value="Trypsin-like serine proteases"/>
    <property type="match status" value="1"/>
</dbReference>
<gene>
    <name evidence="10" type="primary">LOC113403519</name>
</gene>
<dbReference type="Proteomes" id="UP001652626">
    <property type="component" value="Chromosome 25"/>
</dbReference>
<evidence type="ECO:0000259" key="8">
    <source>
        <dbReference type="PROSITE" id="PS50240"/>
    </source>
</evidence>
<proteinExistence type="inferred from homology"/>
<dbReference type="PANTHER" id="PTHR24276">
    <property type="entry name" value="POLYSERASE-RELATED"/>
    <property type="match status" value="1"/>
</dbReference>
<dbReference type="SMART" id="SM00020">
    <property type="entry name" value="Tryp_SPc"/>
    <property type="match status" value="1"/>
</dbReference>
<comment type="similarity">
    <text evidence="1">Belongs to the peptidase S1 family.</text>
</comment>
<dbReference type="Gene3D" id="2.40.10.10">
    <property type="entry name" value="Trypsin-like serine proteases"/>
    <property type="match status" value="1"/>
</dbReference>
<evidence type="ECO:0000256" key="6">
    <source>
        <dbReference type="SAM" id="MobiDB-lite"/>
    </source>
</evidence>
<dbReference type="InterPro" id="IPR050430">
    <property type="entry name" value="Peptidase_S1"/>
</dbReference>
<dbReference type="GeneID" id="113403519"/>